<dbReference type="EMBL" id="JBHMFI010000001">
    <property type="protein sequence ID" value="MFB9071440.1"/>
    <property type="molecule type" value="Genomic_DNA"/>
</dbReference>
<name>A0ABV5FXS0_9MICC</name>
<accession>A0ABV5FXS0</accession>
<keyword evidence="2" id="KW-1185">Reference proteome</keyword>
<sequence length="64" mass="6646">MRTIFAGAGGDASAGVDTETAVRKTGFRPDGDVVAAARFLMALFESRPLKSVLGICDDSPQGFP</sequence>
<evidence type="ECO:0000313" key="2">
    <source>
        <dbReference type="Proteomes" id="UP001589575"/>
    </source>
</evidence>
<protein>
    <submittedName>
        <fullName evidence="1">Uncharacterized protein</fullName>
    </submittedName>
</protein>
<reference evidence="1 2" key="1">
    <citation type="submission" date="2024-09" db="EMBL/GenBank/DDBJ databases">
        <authorList>
            <person name="Sun Q."/>
            <person name="Mori K."/>
        </authorList>
    </citation>
    <scope>NUCLEOTIDE SEQUENCE [LARGE SCALE GENOMIC DNA]</scope>
    <source>
        <strain evidence="1 2">CCM 7609</strain>
    </source>
</reference>
<evidence type="ECO:0000313" key="1">
    <source>
        <dbReference type="EMBL" id="MFB9071440.1"/>
    </source>
</evidence>
<dbReference type="Proteomes" id="UP001589575">
    <property type="component" value="Unassembled WGS sequence"/>
</dbReference>
<organism evidence="1 2">
    <name type="scientific">Citricoccus parietis</name>
    <dbReference type="NCBI Taxonomy" id="592307"/>
    <lineage>
        <taxon>Bacteria</taxon>
        <taxon>Bacillati</taxon>
        <taxon>Actinomycetota</taxon>
        <taxon>Actinomycetes</taxon>
        <taxon>Micrococcales</taxon>
        <taxon>Micrococcaceae</taxon>
        <taxon>Citricoccus</taxon>
    </lineage>
</organism>
<gene>
    <name evidence="1" type="ORF">ACFFX0_09605</name>
</gene>
<proteinExistence type="predicted"/>
<comment type="caution">
    <text evidence="1">The sequence shown here is derived from an EMBL/GenBank/DDBJ whole genome shotgun (WGS) entry which is preliminary data.</text>
</comment>